<keyword evidence="5" id="KW-0472">Membrane</keyword>
<evidence type="ECO:0000256" key="2">
    <source>
        <dbReference type="ARBA" id="ARBA00007886"/>
    </source>
</evidence>
<dbReference type="PANTHER" id="PTHR35789:SF1">
    <property type="entry name" value="SPORE GERMINATION PROTEIN B3"/>
    <property type="match status" value="1"/>
</dbReference>
<evidence type="ECO:0000256" key="6">
    <source>
        <dbReference type="ARBA" id="ARBA00023139"/>
    </source>
</evidence>
<dbReference type="PANTHER" id="PTHR35789">
    <property type="entry name" value="SPORE GERMINATION PROTEIN B3"/>
    <property type="match status" value="1"/>
</dbReference>
<evidence type="ECO:0000256" key="3">
    <source>
        <dbReference type="ARBA" id="ARBA00022544"/>
    </source>
</evidence>
<keyword evidence="6" id="KW-0564">Palmitate</keyword>
<protein>
    <submittedName>
        <fullName evidence="10">Ger(X)C family spore germination protein</fullName>
    </submittedName>
</protein>
<dbReference type="InterPro" id="IPR008844">
    <property type="entry name" value="Spore_GerAC-like"/>
</dbReference>
<dbReference type="EMBL" id="JBHUME010000014">
    <property type="protein sequence ID" value="MFD2614820.1"/>
    <property type="molecule type" value="Genomic_DNA"/>
</dbReference>
<keyword evidence="11" id="KW-1185">Reference proteome</keyword>
<evidence type="ECO:0000259" key="8">
    <source>
        <dbReference type="Pfam" id="PF05504"/>
    </source>
</evidence>
<dbReference type="InterPro" id="IPR046953">
    <property type="entry name" value="Spore_GerAC-like_C"/>
</dbReference>
<evidence type="ECO:0000256" key="5">
    <source>
        <dbReference type="ARBA" id="ARBA00023136"/>
    </source>
</evidence>
<dbReference type="Pfam" id="PF25198">
    <property type="entry name" value="Spore_GerAC_N"/>
    <property type="match status" value="1"/>
</dbReference>
<feature type="domain" description="Spore germination GerAC-like C-terminal" evidence="8">
    <location>
        <begin position="200"/>
        <end position="363"/>
    </location>
</feature>
<feature type="domain" description="Spore germination protein N-terminal" evidence="9">
    <location>
        <begin position="29"/>
        <end position="191"/>
    </location>
</feature>
<dbReference type="Pfam" id="PF05504">
    <property type="entry name" value="Spore_GerAC"/>
    <property type="match status" value="1"/>
</dbReference>
<dbReference type="PROSITE" id="PS51257">
    <property type="entry name" value="PROKAR_LIPOPROTEIN"/>
    <property type="match status" value="1"/>
</dbReference>
<proteinExistence type="inferred from homology"/>
<evidence type="ECO:0000313" key="10">
    <source>
        <dbReference type="EMBL" id="MFD2614820.1"/>
    </source>
</evidence>
<dbReference type="Proteomes" id="UP001597541">
    <property type="component" value="Unassembled WGS sequence"/>
</dbReference>
<reference evidence="11" key="1">
    <citation type="journal article" date="2019" name="Int. J. Syst. Evol. Microbiol.">
        <title>The Global Catalogue of Microorganisms (GCM) 10K type strain sequencing project: providing services to taxonomists for standard genome sequencing and annotation.</title>
        <authorList>
            <consortium name="The Broad Institute Genomics Platform"/>
            <consortium name="The Broad Institute Genome Sequencing Center for Infectious Disease"/>
            <person name="Wu L."/>
            <person name="Ma J."/>
        </authorList>
    </citation>
    <scope>NUCLEOTIDE SEQUENCE [LARGE SCALE GENOMIC DNA]</scope>
    <source>
        <strain evidence="11">KCTC 3950</strain>
    </source>
</reference>
<comment type="similarity">
    <text evidence="2">Belongs to the GerABKC lipoprotein family.</text>
</comment>
<evidence type="ECO:0000259" key="9">
    <source>
        <dbReference type="Pfam" id="PF25198"/>
    </source>
</evidence>
<sequence>MEGKFRQHMLRLAAAAALCLVVTSCGTERTINKVMLVHTLGYDVTGSKVKGSVLLGDYRKKGEVDATLLQTEAESEFEILPKLNAKTKSPIEIGQLGVIVFGSEFSRSHGVSTTMKNLCRDTRISTNMKLAVAEHEAFDLMKAAKSFQDAYLLSDMINQNMTHGNLPYQNLHLSLFQYYGPGRDMFLPHIVLDEKEPMVDGLALFRGDKYVTKINMNESLLIKMLTENARNGTYAVSLKLTGSKKIPLLIQVVSSKTRYDAVREPKEAISIHLSLQVRIEEIPKHTEYRSSGLISDLEKKLAVYFEDEIGKILKKCREHKVDPVGLEDQYNRKVLKAHAGTKKENPSAFQTDVTVDVNIIRTGFKQ</sequence>
<dbReference type="RefSeq" id="WP_377606102.1">
    <property type="nucleotide sequence ID" value="NZ_JBHUME010000014.1"/>
</dbReference>
<evidence type="ECO:0000313" key="11">
    <source>
        <dbReference type="Proteomes" id="UP001597541"/>
    </source>
</evidence>
<evidence type="ECO:0000256" key="7">
    <source>
        <dbReference type="ARBA" id="ARBA00023288"/>
    </source>
</evidence>
<dbReference type="Gene3D" id="3.30.300.210">
    <property type="entry name" value="Nutrient germinant receptor protein C, domain 3"/>
    <property type="match status" value="1"/>
</dbReference>
<keyword evidence="3" id="KW-0309">Germination</keyword>
<organism evidence="10 11">
    <name type="scientific">Paenibacillus gansuensis</name>
    <dbReference type="NCBI Taxonomy" id="306542"/>
    <lineage>
        <taxon>Bacteria</taxon>
        <taxon>Bacillati</taxon>
        <taxon>Bacillota</taxon>
        <taxon>Bacilli</taxon>
        <taxon>Bacillales</taxon>
        <taxon>Paenibacillaceae</taxon>
        <taxon>Paenibacillus</taxon>
    </lineage>
</organism>
<dbReference type="NCBIfam" id="TIGR02887">
    <property type="entry name" value="spore_ger_x_C"/>
    <property type="match status" value="1"/>
</dbReference>
<comment type="subcellular location">
    <subcellularLocation>
        <location evidence="1">Membrane</location>
        <topology evidence="1">Lipid-anchor</topology>
    </subcellularLocation>
</comment>
<keyword evidence="7" id="KW-0449">Lipoprotein</keyword>
<keyword evidence="4" id="KW-0732">Signal</keyword>
<evidence type="ECO:0000256" key="4">
    <source>
        <dbReference type="ARBA" id="ARBA00022729"/>
    </source>
</evidence>
<dbReference type="InterPro" id="IPR057336">
    <property type="entry name" value="GerAC_N"/>
</dbReference>
<evidence type="ECO:0000256" key="1">
    <source>
        <dbReference type="ARBA" id="ARBA00004635"/>
    </source>
</evidence>
<gene>
    <name evidence="10" type="ORF">ACFSUF_20605</name>
</gene>
<comment type="caution">
    <text evidence="10">The sequence shown here is derived from an EMBL/GenBank/DDBJ whole genome shotgun (WGS) entry which is preliminary data.</text>
</comment>
<dbReference type="InterPro" id="IPR038501">
    <property type="entry name" value="Spore_GerAC_C_sf"/>
</dbReference>
<accession>A0ABW5PHN6</accession>
<name>A0ABW5PHN6_9BACL</name>